<dbReference type="PIRSF" id="PIRSF000498">
    <property type="entry name" value="Riboflavin_syn_A"/>
    <property type="match status" value="1"/>
</dbReference>
<feature type="repeat" description="Lumazine-binding" evidence="10">
    <location>
        <begin position="1"/>
        <end position="96"/>
    </location>
</feature>
<dbReference type="CDD" id="cd00402">
    <property type="entry name" value="Riboflavin_synthase_like"/>
    <property type="match status" value="1"/>
</dbReference>
<dbReference type="EMBL" id="JBJYXY010000001">
    <property type="protein sequence ID" value="MFN2976645.1"/>
    <property type="molecule type" value="Genomic_DNA"/>
</dbReference>
<dbReference type="InterPro" id="IPR017938">
    <property type="entry name" value="Riboflavin_synthase-like_b-brl"/>
</dbReference>
<dbReference type="PANTHER" id="PTHR21098">
    <property type="entry name" value="RIBOFLAVIN SYNTHASE ALPHA CHAIN"/>
    <property type="match status" value="1"/>
</dbReference>
<keyword evidence="7 12" id="KW-0808">Transferase</keyword>
<evidence type="ECO:0000256" key="5">
    <source>
        <dbReference type="ARBA" id="ARBA00013950"/>
    </source>
</evidence>
<dbReference type="NCBIfam" id="TIGR00187">
    <property type="entry name" value="ribE"/>
    <property type="match status" value="1"/>
</dbReference>
<dbReference type="InterPro" id="IPR026017">
    <property type="entry name" value="Lumazine-bd_dom"/>
</dbReference>
<gene>
    <name evidence="12" type="ORF">ACK2TP_12800</name>
</gene>
<reference evidence="12 13" key="1">
    <citation type="submission" date="2024-12" db="EMBL/GenBank/DDBJ databases">
        <authorList>
            <person name="Lee Y."/>
        </authorList>
    </citation>
    <scope>NUCLEOTIDE SEQUENCE [LARGE SCALE GENOMIC DNA]</scope>
    <source>
        <strain evidence="12 13">03SUJ4</strain>
    </source>
</reference>
<dbReference type="EC" id="2.5.1.9" evidence="4 9"/>
<evidence type="ECO:0000256" key="2">
    <source>
        <dbReference type="ARBA" id="ARBA00002803"/>
    </source>
</evidence>
<feature type="domain" description="Lumazine-binding" evidence="11">
    <location>
        <begin position="1"/>
        <end position="96"/>
    </location>
</feature>
<evidence type="ECO:0000256" key="1">
    <source>
        <dbReference type="ARBA" id="ARBA00000968"/>
    </source>
</evidence>
<keyword evidence="6" id="KW-0686">Riboflavin biosynthesis</keyword>
<keyword evidence="8" id="KW-0677">Repeat</keyword>
<evidence type="ECO:0000313" key="12">
    <source>
        <dbReference type="EMBL" id="MFN2976645.1"/>
    </source>
</evidence>
<evidence type="ECO:0000256" key="3">
    <source>
        <dbReference type="ARBA" id="ARBA00004887"/>
    </source>
</evidence>
<dbReference type="SUPFAM" id="SSF63380">
    <property type="entry name" value="Riboflavin synthase domain-like"/>
    <property type="match status" value="2"/>
</dbReference>
<accession>A0ABW9KP12</accession>
<dbReference type="InterPro" id="IPR001783">
    <property type="entry name" value="Lumazine-bd"/>
</dbReference>
<evidence type="ECO:0000259" key="11">
    <source>
        <dbReference type="PROSITE" id="PS51177"/>
    </source>
</evidence>
<dbReference type="Pfam" id="PF00677">
    <property type="entry name" value="Lum_binding"/>
    <property type="match status" value="2"/>
</dbReference>
<sequence>MFTGLIAELGRVEWVEERTGAMRIRVAAPTLAARLAEGDSIAVSGVCLTALAITPQAFEADLAKETIARTSLSRLQPGTAVNLELPTPAGTPLGGHVVQGHVDGVGHLRSLTAVAAAASGESDWVLELTAPPAVARYVVEKGSITVEGISLTVASVAHQPAGEATVTIAIIPHTYAATNLHTLDSGDEMNLEADVLAKYAEQRARLERHPQSQITEESLIAAGF</sequence>
<dbReference type="PANTHER" id="PTHR21098:SF12">
    <property type="entry name" value="RIBOFLAVIN SYNTHASE"/>
    <property type="match status" value="1"/>
</dbReference>
<name>A0ABW9KP12_9BACT</name>
<comment type="catalytic activity">
    <reaction evidence="1">
        <text>2 6,7-dimethyl-8-(1-D-ribityl)lumazine + H(+) = 5-amino-6-(D-ribitylamino)uracil + riboflavin</text>
        <dbReference type="Rhea" id="RHEA:20772"/>
        <dbReference type="ChEBI" id="CHEBI:15378"/>
        <dbReference type="ChEBI" id="CHEBI:15934"/>
        <dbReference type="ChEBI" id="CHEBI:57986"/>
        <dbReference type="ChEBI" id="CHEBI:58201"/>
        <dbReference type="EC" id="2.5.1.9"/>
    </reaction>
</comment>
<feature type="domain" description="Lumazine-binding" evidence="11">
    <location>
        <begin position="97"/>
        <end position="204"/>
    </location>
</feature>
<dbReference type="PROSITE" id="PS51177">
    <property type="entry name" value="LUMAZINE_BIND"/>
    <property type="match status" value="2"/>
</dbReference>
<evidence type="ECO:0000256" key="8">
    <source>
        <dbReference type="ARBA" id="ARBA00022737"/>
    </source>
</evidence>
<dbReference type="Gene3D" id="2.40.30.20">
    <property type="match status" value="2"/>
</dbReference>
<evidence type="ECO:0000256" key="6">
    <source>
        <dbReference type="ARBA" id="ARBA00022619"/>
    </source>
</evidence>
<dbReference type="NCBIfam" id="NF006767">
    <property type="entry name" value="PRK09289.1"/>
    <property type="match status" value="1"/>
</dbReference>
<dbReference type="Proteomes" id="UP001634747">
    <property type="component" value="Unassembled WGS sequence"/>
</dbReference>
<evidence type="ECO:0000256" key="10">
    <source>
        <dbReference type="PROSITE-ProRule" id="PRU00524"/>
    </source>
</evidence>
<comment type="pathway">
    <text evidence="3">Cofactor biosynthesis; riboflavin biosynthesis; riboflavin from 2-hydroxy-3-oxobutyl phosphate and 5-amino-6-(D-ribitylamino)uracil: step 2/2.</text>
</comment>
<organism evidence="12 13">
    <name type="scientific">Terriglobus aquaticus</name>
    <dbReference type="NCBI Taxonomy" id="940139"/>
    <lineage>
        <taxon>Bacteria</taxon>
        <taxon>Pseudomonadati</taxon>
        <taxon>Acidobacteriota</taxon>
        <taxon>Terriglobia</taxon>
        <taxon>Terriglobales</taxon>
        <taxon>Acidobacteriaceae</taxon>
        <taxon>Terriglobus</taxon>
    </lineage>
</organism>
<evidence type="ECO:0000256" key="9">
    <source>
        <dbReference type="NCBIfam" id="TIGR00187"/>
    </source>
</evidence>
<evidence type="ECO:0000313" key="13">
    <source>
        <dbReference type="Proteomes" id="UP001634747"/>
    </source>
</evidence>
<keyword evidence="13" id="KW-1185">Reference proteome</keyword>
<proteinExistence type="predicted"/>
<protein>
    <recommendedName>
        <fullName evidence="5 9">Riboflavin synthase</fullName>
        <ecNumber evidence="4 9">2.5.1.9</ecNumber>
    </recommendedName>
</protein>
<evidence type="ECO:0000256" key="4">
    <source>
        <dbReference type="ARBA" id="ARBA00012827"/>
    </source>
</evidence>
<comment type="caution">
    <text evidence="12">The sequence shown here is derived from an EMBL/GenBank/DDBJ whole genome shotgun (WGS) entry which is preliminary data.</text>
</comment>
<comment type="function">
    <text evidence="2">Catalyzes the dismutation of two molecules of 6,7-dimethyl-8-ribityllumazine, resulting in the formation of riboflavin and 5-amino-6-(D-ribitylamino)uracil.</text>
</comment>
<dbReference type="GO" id="GO:0004746">
    <property type="term" value="F:riboflavin synthase activity"/>
    <property type="evidence" value="ECO:0007669"/>
    <property type="project" value="UniProtKB-EC"/>
</dbReference>
<evidence type="ECO:0000256" key="7">
    <source>
        <dbReference type="ARBA" id="ARBA00022679"/>
    </source>
</evidence>
<dbReference type="RefSeq" id="WP_263411888.1">
    <property type="nucleotide sequence ID" value="NZ_BAABBH010000001.1"/>
</dbReference>
<feature type="repeat" description="Lumazine-binding" evidence="10">
    <location>
        <begin position="97"/>
        <end position="204"/>
    </location>
</feature>
<dbReference type="InterPro" id="IPR023366">
    <property type="entry name" value="ATP_synth_asu-like_sf"/>
</dbReference>